<organism evidence="1 2">
    <name type="scientific">Clostridium gelidum</name>
    <dbReference type="NCBI Taxonomy" id="704125"/>
    <lineage>
        <taxon>Bacteria</taxon>
        <taxon>Bacillati</taxon>
        <taxon>Bacillota</taxon>
        <taxon>Clostridia</taxon>
        <taxon>Eubacteriales</taxon>
        <taxon>Clostridiaceae</taxon>
        <taxon>Clostridium</taxon>
    </lineage>
</organism>
<dbReference type="EMBL" id="AP024849">
    <property type="protein sequence ID" value="BCZ49204.1"/>
    <property type="molecule type" value="Genomic_DNA"/>
</dbReference>
<accession>A0ABM7TD75</accession>
<evidence type="ECO:0000313" key="2">
    <source>
        <dbReference type="Proteomes" id="UP000824633"/>
    </source>
</evidence>
<evidence type="ECO:0000313" key="1">
    <source>
        <dbReference type="EMBL" id="BCZ49204.1"/>
    </source>
</evidence>
<gene>
    <name evidence="1" type="ORF">psyc5s11_52710</name>
</gene>
<reference evidence="2" key="1">
    <citation type="submission" date="2021-07" db="EMBL/GenBank/DDBJ databases">
        <title>Complete genome sequencing of a Clostridium isolate.</title>
        <authorList>
            <person name="Ueki A."/>
            <person name="Tonouchi A."/>
        </authorList>
    </citation>
    <scope>NUCLEOTIDE SEQUENCE [LARGE SCALE GENOMIC DNA]</scope>
    <source>
        <strain evidence="2">C5S11</strain>
    </source>
</reference>
<dbReference type="Proteomes" id="UP000824633">
    <property type="component" value="Chromosome"/>
</dbReference>
<protein>
    <recommendedName>
        <fullName evidence="3">Lipoprotein</fullName>
    </recommendedName>
</protein>
<keyword evidence="2" id="KW-1185">Reference proteome</keyword>
<dbReference type="RefSeq" id="WP_224035405.1">
    <property type="nucleotide sequence ID" value="NZ_AP024849.1"/>
</dbReference>
<evidence type="ECO:0008006" key="3">
    <source>
        <dbReference type="Google" id="ProtNLM"/>
    </source>
</evidence>
<proteinExistence type="predicted"/>
<name>A0ABM7TD75_9CLOT</name>
<sequence>MRKKYVIIILIVFTLCIIGYIKSSSNLKNYLNSGTLIDSNAKDIMPSLDDLPEYQNITYKYTHKSMFFFESHSVALIVKYEDETYKREKDKLAEKYTFLNKKVNFRSDESIYLIPEYEFSVNSYNFKVVDRSEKSNTQFPKSFGMIGISEEKKSIAYLYFYDKDLDFIGGENDKAPMANFVKDYFKYDF</sequence>